<evidence type="ECO:0000256" key="1">
    <source>
        <dbReference type="SAM" id="Phobius"/>
    </source>
</evidence>
<protein>
    <recommendedName>
        <fullName evidence="2">Protein kinase domain-containing protein</fullName>
    </recommendedName>
</protein>
<dbReference type="EMBL" id="CAJOBJ010368308">
    <property type="protein sequence ID" value="CAF5222180.1"/>
    <property type="molecule type" value="Genomic_DNA"/>
</dbReference>
<dbReference type="PROSITE" id="PS50011">
    <property type="entry name" value="PROTEIN_KINASE_DOM"/>
    <property type="match status" value="1"/>
</dbReference>
<evidence type="ECO:0000313" key="3">
    <source>
        <dbReference type="EMBL" id="CAF5222180.1"/>
    </source>
</evidence>
<keyword evidence="1" id="KW-0812">Transmembrane</keyword>
<sequence>MAPEVVNRESPGFGRPVDMWALGVMLYVLLTGTLPFAGTKIRVFDMISNGVFNMQNRQWDQISESAKDLCTRLLCLNQNERITIKEALAHPWIR</sequence>
<dbReference type="InterPro" id="IPR000719">
    <property type="entry name" value="Prot_kinase_dom"/>
</dbReference>
<reference evidence="3" key="1">
    <citation type="submission" date="2021-02" db="EMBL/GenBank/DDBJ databases">
        <authorList>
            <person name="Nowell W R."/>
        </authorList>
    </citation>
    <scope>NUCLEOTIDE SEQUENCE</scope>
</reference>
<dbReference type="GO" id="GO:0004672">
    <property type="term" value="F:protein kinase activity"/>
    <property type="evidence" value="ECO:0007669"/>
    <property type="project" value="InterPro"/>
</dbReference>
<dbReference type="PANTHER" id="PTHR24347">
    <property type="entry name" value="SERINE/THREONINE-PROTEIN KINASE"/>
    <property type="match status" value="1"/>
</dbReference>
<evidence type="ECO:0000313" key="4">
    <source>
        <dbReference type="Proteomes" id="UP000681720"/>
    </source>
</evidence>
<dbReference type="Gene3D" id="1.10.510.10">
    <property type="entry name" value="Transferase(Phosphotransferase) domain 1"/>
    <property type="match status" value="1"/>
</dbReference>
<dbReference type="Proteomes" id="UP000681720">
    <property type="component" value="Unassembled WGS sequence"/>
</dbReference>
<organism evidence="3 4">
    <name type="scientific">Rotaria magnacalcarata</name>
    <dbReference type="NCBI Taxonomy" id="392030"/>
    <lineage>
        <taxon>Eukaryota</taxon>
        <taxon>Metazoa</taxon>
        <taxon>Spiralia</taxon>
        <taxon>Gnathifera</taxon>
        <taxon>Rotifera</taxon>
        <taxon>Eurotatoria</taxon>
        <taxon>Bdelloidea</taxon>
        <taxon>Philodinida</taxon>
        <taxon>Philodinidae</taxon>
        <taxon>Rotaria</taxon>
    </lineage>
</organism>
<feature type="domain" description="Protein kinase" evidence="2">
    <location>
        <begin position="1"/>
        <end position="93"/>
    </location>
</feature>
<dbReference type="GO" id="GO:0005524">
    <property type="term" value="F:ATP binding"/>
    <property type="evidence" value="ECO:0007669"/>
    <property type="project" value="InterPro"/>
</dbReference>
<comment type="caution">
    <text evidence="3">The sequence shown here is derived from an EMBL/GenBank/DDBJ whole genome shotgun (WGS) entry which is preliminary data.</text>
</comment>
<gene>
    <name evidence="3" type="ORF">GIL414_LOCUS84935</name>
</gene>
<dbReference type="SUPFAM" id="SSF56112">
    <property type="entry name" value="Protein kinase-like (PK-like)"/>
    <property type="match status" value="1"/>
</dbReference>
<dbReference type="AlphaFoldDB" id="A0A8S3JXJ2"/>
<name>A0A8S3JXJ2_9BILA</name>
<dbReference type="InterPro" id="IPR011009">
    <property type="entry name" value="Kinase-like_dom_sf"/>
</dbReference>
<feature type="transmembrane region" description="Helical" evidence="1">
    <location>
        <begin position="20"/>
        <end position="38"/>
    </location>
</feature>
<keyword evidence="1" id="KW-1133">Transmembrane helix</keyword>
<feature type="non-terminal residue" evidence="3">
    <location>
        <position position="1"/>
    </location>
</feature>
<keyword evidence="1" id="KW-0472">Membrane</keyword>
<evidence type="ECO:0000259" key="2">
    <source>
        <dbReference type="PROSITE" id="PS50011"/>
    </source>
</evidence>
<dbReference type="Pfam" id="PF00069">
    <property type="entry name" value="Pkinase"/>
    <property type="match status" value="1"/>
</dbReference>
<accession>A0A8S3JXJ2</accession>
<proteinExistence type="predicted"/>